<name>A0A2P5C1L0_PARAD</name>
<dbReference type="EMBL" id="JXTB01000188">
    <property type="protein sequence ID" value="PON54899.1"/>
    <property type="molecule type" value="Genomic_DNA"/>
</dbReference>
<dbReference type="AlphaFoldDB" id="A0A2P5C1L0"/>
<protein>
    <submittedName>
        <fullName evidence="1">Uncharacterized protein</fullName>
    </submittedName>
</protein>
<gene>
    <name evidence="1" type="ORF">PanWU01x14_191450</name>
</gene>
<accession>A0A2P5C1L0</accession>
<comment type="caution">
    <text evidence="1">The sequence shown here is derived from an EMBL/GenBank/DDBJ whole genome shotgun (WGS) entry which is preliminary data.</text>
</comment>
<reference evidence="2" key="1">
    <citation type="submission" date="2016-06" db="EMBL/GenBank/DDBJ databases">
        <title>Parallel loss of symbiosis genes in relatives of nitrogen-fixing non-legume Parasponia.</title>
        <authorList>
            <person name="Van Velzen R."/>
            <person name="Holmer R."/>
            <person name="Bu F."/>
            <person name="Rutten L."/>
            <person name="Van Zeijl A."/>
            <person name="Liu W."/>
            <person name="Santuari L."/>
            <person name="Cao Q."/>
            <person name="Sharma T."/>
            <person name="Shen D."/>
            <person name="Roswanjaya Y."/>
            <person name="Wardhani T."/>
            <person name="Kalhor M.S."/>
            <person name="Jansen J."/>
            <person name="Van den Hoogen J."/>
            <person name="Gungor B."/>
            <person name="Hartog M."/>
            <person name="Hontelez J."/>
            <person name="Verver J."/>
            <person name="Yang W.-C."/>
            <person name="Schijlen E."/>
            <person name="Repin R."/>
            <person name="Schilthuizen M."/>
            <person name="Schranz E."/>
            <person name="Heidstra R."/>
            <person name="Miyata K."/>
            <person name="Fedorova E."/>
            <person name="Kohlen W."/>
            <person name="Bisseling T."/>
            <person name="Smit S."/>
            <person name="Geurts R."/>
        </authorList>
    </citation>
    <scope>NUCLEOTIDE SEQUENCE [LARGE SCALE GENOMIC DNA]</scope>
    <source>
        <strain evidence="2">cv. WU1-14</strain>
    </source>
</reference>
<sequence length="40" mass="4839">MKCNYSYHNIQIYANFYLNPAEIINDVQVEQVLQLSFDYH</sequence>
<evidence type="ECO:0000313" key="1">
    <source>
        <dbReference type="EMBL" id="PON54899.1"/>
    </source>
</evidence>
<keyword evidence="2" id="KW-1185">Reference proteome</keyword>
<dbReference type="Proteomes" id="UP000237105">
    <property type="component" value="Unassembled WGS sequence"/>
</dbReference>
<evidence type="ECO:0000313" key="2">
    <source>
        <dbReference type="Proteomes" id="UP000237105"/>
    </source>
</evidence>
<organism evidence="1 2">
    <name type="scientific">Parasponia andersonii</name>
    <name type="common">Sponia andersonii</name>
    <dbReference type="NCBI Taxonomy" id="3476"/>
    <lineage>
        <taxon>Eukaryota</taxon>
        <taxon>Viridiplantae</taxon>
        <taxon>Streptophyta</taxon>
        <taxon>Embryophyta</taxon>
        <taxon>Tracheophyta</taxon>
        <taxon>Spermatophyta</taxon>
        <taxon>Magnoliopsida</taxon>
        <taxon>eudicotyledons</taxon>
        <taxon>Gunneridae</taxon>
        <taxon>Pentapetalae</taxon>
        <taxon>rosids</taxon>
        <taxon>fabids</taxon>
        <taxon>Rosales</taxon>
        <taxon>Cannabaceae</taxon>
        <taxon>Parasponia</taxon>
    </lineage>
</organism>
<proteinExistence type="predicted"/>